<protein>
    <submittedName>
        <fullName evidence="4">Xanthine dehydrogenase family protein molybdopterin-binding subunit</fullName>
    </submittedName>
</protein>
<dbReference type="Pfam" id="PF02738">
    <property type="entry name" value="MoCoBD_1"/>
    <property type="match status" value="1"/>
</dbReference>
<keyword evidence="2" id="KW-0560">Oxidoreductase</keyword>
<dbReference type="Proteomes" id="UP000672602">
    <property type="component" value="Unassembled WGS sequence"/>
</dbReference>
<dbReference type="InterPro" id="IPR008274">
    <property type="entry name" value="AldOxase/xan_DH_MoCoBD1"/>
</dbReference>
<dbReference type="InterPro" id="IPR000674">
    <property type="entry name" value="Ald_Oxase/Xan_DH_a/b"/>
</dbReference>
<comment type="caution">
    <text evidence="4">The sequence shown here is derived from an EMBL/GenBank/DDBJ whole genome shotgun (WGS) entry which is preliminary data.</text>
</comment>
<reference evidence="4" key="1">
    <citation type="submission" date="2021-04" db="EMBL/GenBank/DDBJ databases">
        <authorList>
            <person name="Zhang D.-C."/>
        </authorList>
    </citation>
    <scope>NUCLEOTIDE SEQUENCE</scope>
    <source>
        <strain evidence="4">CGMCC 1.15697</strain>
    </source>
</reference>
<evidence type="ECO:0000313" key="5">
    <source>
        <dbReference type="Proteomes" id="UP000672602"/>
    </source>
</evidence>
<keyword evidence="5" id="KW-1185">Reference proteome</keyword>
<dbReference type="PANTHER" id="PTHR11908:SF132">
    <property type="entry name" value="ALDEHYDE OXIDASE 1-RELATED"/>
    <property type="match status" value="1"/>
</dbReference>
<dbReference type="AlphaFoldDB" id="A0A8J7S260"/>
<dbReference type="RefSeq" id="WP_210683481.1">
    <property type="nucleotide sequence ID" value="NZ_JAGMWN010000012.1"/>
</dbReference>
<gene>
    <name evidence="4" type="ORF">KAJ83_17860</name>
</gene>
<dbReference type="SMART" id="SM01008">
    <property type="entry name" value="Ald_Xan_dh_C"/>
    <property type="match status" value="1"/>
</dbReference>
<dbReference type="SUPFAM" id="SSF54665">
    <property type="entry name" value="CO dehydrogenase molybdoprotein N-domain-like"/>
    <property type="match status" value="1"/>
</dbReference>
<dbReference type="GO" id="GO:0005506">
    <property type="term" value="F:iron ion binding"/>
    <property type="evidence" value="ECO:0007669"/>
    <property type="project" value="InterPro"/>
</dbReference>
<dbReference type="EMBL" id="JAGMWN010000012">
    <property type="protein sequence ID" value="MBP5858890.1"/>
    <property type="molecule type" value="Genomic_DNA"/>
</dbReference>
<keyword evidence="1" id="KW-0500">Molybdenum</keyword>
<dbReference type="Pfam" id="PF20256">
    <property type="entry name" value="MoCoBD_2"/>
    <property type="match status" value="1"/>
</dbReference>
<dbReference type="GO" id="GO:0016491">
    <property type="term" value="F:oxidoreductase activity"/>
    <property type="evidence" value="ECO:0007669"/>
    <property type="project" value="UniProtKB-KW"/>
</dbReference>
<dbReference type="Gene3D" id="3.30.365.10">
    <property type="entry name" value="Aldehyde oxidase/xanthine dehydrogenase, molybdopterin binding domain"/>
    <property type="match status" value="4"/>
</dbReference>
<dbReference type="InterPro" id="IPR037165">
    <property type="entry name" value="AldOxase/xan_DH_Mopterin-bd_sf"/>
</dbReference>
<dbReference type="InterPro" id="IPR036856">
    <property type="entry name" value="Ald_Oxase/Xan_DH_a/b_sf"/>
</dbReference>
<sequence length="761" mass="80921">MFESPARSVPRVEDMRLLTGHGRFVEDGRPPESLGAPLHAAVARSETPHARITGIDVEEARAMPGVRAVYTGADLDRLGLRPLPCLTPIESTDGTPFDPPVRDALARGTVRFVGDPVAFVVAESEAAAVEAAEAVMVDYDDLPPVTDPTRSEAVGFVWEDGDRAATDAAFDRAARVVEIADVVNNRIIITPIETRSALAWVDPSDGRATLVTQTQGVHLMRKLVAGTLGMEESGLRVLTQDVGGSFGIKLMNYPEQSLALAAARDLGRPVRWVASRAECFLSDAHGRDQVSRAAFALDAEGRILALRCETRGNIGAYASALGPGVLSKGFAKTLGHCYRVPVLHLRATGVFTNTAPTDAYRGAGKPESEYLVERLVEKTARALGEDPIDFRRRNLLTAEEMPYKAANGFTYDSADFPGVMEKAVAASDRAGLAARRRESAARGQRRGWGVGLYLHLTGGDPAETSEVLLERDGTVSVLTGVQASGQGHETAFAQLVAERLEIEIDRVRVVEGDSERIRRGGGTGGSSSLPIAAVTIGRATEAMLDAARALAADELEAAAGDLEYGAGTFTIAGTDRRISLAELAERLPEEKAGQCAGLADHEGEFQTVPHGAYAVEVEVDPETGRVRIDRLTCIDDLGRRLNPMIAEGQLHGGLAQGIGQALLERTAYDPESGQLLTGSLMDYCLPRADDLPAFDCHPADVPTTANPLGMKGAGEVACIGVPAAVINALCDALDIDHIDMPATPERVWRALRATAGDNRAD</sequence>
<accession>A0A8J7S260</accession>
<dbReference type="InterPro" id="IPR016208">
    <property type="entry name" value="Ald_Oxase/xanthine_DH-like"/>
</dbReference>
<dbReference type="InterPro" id="IPR046867">
    <property type="entry name" value="AldOxase/xan_DH_MoCoBD2"/>
</dbReference>
<dbReference type="Gene3D" id="3.90.1170.50">
    <property type="entry name" value="Aldehyde oxidase/xanthine dehydrogenase, a/b hammerhead"/>
    <property type="match status" value="1"/>
</dbReference>
<evidence type="ECO:0000256" key="1">
    <source>
        <dbReference type="ARBA" id="ARBA00022505"/>
    </source>
</evidence>
<dbReference type="SUPFAM" id="SSF56003">
    <property type="entry name" value="Molybdenum cofactor-binding domain"/>
    <property type="match status" value="1"/>
</dbReference>
<evidence type="ECO:0000313" key="4">
    <source>
        <dbReference type="EMBL" id="MBP5858890.1"/>
    </source>
</evidence>
<name>A0A8J7S260_9PROT</name>
<dbReference type="Pfam" id="PF01315">
    <property type="entry name" value="Ald_Xan_dh_C"/>
    <property type="match status" value="1"/>
</dbReference>
<dbReference type="PANTHER" id="PTHR11908">
    <property type="entry name" value="XANTHINE DEHYDROGENASE"/>
    <property type="match status" value="1"/>
</dbReference>
<proteinExistence type="predicted"/>
<organism evidence="4 5">
    <name type="scientific">Marivibrio halodurans</name>
    <dbReference type="NCBI Taxonomy" id="2039722"/>
    <lineage>
        <taxon>Bacteria</taxon>
        <taxon>Pseudomonadati</taxon>
        <taxon>Pseudomonadota</taxon>
        <taxon>Alphaproteobacteria</taxon>
        <taxon>Rhodospirillales</taxon>
        <taxon>Rhodospirillaceae</taxon>
        <taxon>Marivibrio</taxon>
    </lineage>
</organism>
<feature type="domain" description="Aldehyde oxidase/xanthine dehydrogenase a/b hammerhead" evidence="3">
    <location>
        <begin position="19"/>
        <end position="143"/>
    </location>
</feature>
<evidence type="ECO:0000256" key="2">
    <source>
        <dbReference type="ARBA" id="ARBA00023002"/>
    </source>
</evidence>
<evidence type="ECO:0000259" key="3">
    <source>
        <dbReference type="SMART" id="SM01008"/>
    </source>
</evidence>